<feature type="compositionally biased region" description="Basic residues" evidence="4">
    <location>
        <begin position="472"/>
        <end position="481"/>
    </location>
</feature>
<feature type="region of interest" description="Disordered" evidence="4">
    <location>
        <begin position="153"/>
        <end position="754"/>
    </location>
</feature>
<name>A0A0C2XPJ0_SERVB</name>
<dbReference type="OrthoDB" id="5394106at2759"/>
<feature type="compositionally biased region" description="Polar residues" evidence="4">
    <location>
        <begin position="368"/>
        <end position="377"/>
    </location>
</feature>
<dbReference type="GO" id="GO:0005634">
    <property type="term" value="C:nucleus"/>
    <property type="evidence" value="ECO:0007669"/>
    <property type="project" value="InterPro"/>
</dbReference>
<proteinExistence type="inferred from homology"/>
<feature type="compositionally biased region" description="Pro residues" evidence="4">
    <location>
        <begin position="380"/>
        <end position="393"/>
    </location>
</feature>
<organism evidence="6 7">
    <name type="scientific">Serendipita vermifera MAFF 305830</name>
    <dbReference type="NCBI Taxonomy" id="933852"/>
    <lineage>
        <taxon>Eukaryota</taxon>
        <taxon>Fungi</taxon>
        <taxon>Dikarya</taxon>
        <taxon>Basidiomycota</taxon>
        <taxon>Agaricomycotina</taxon>
        <taxon>Agaricomycetes</taxon>
        <taxon>Sebacinales</taxon>
        <taxon>Serendipitaceae</taxon>
        <taxon>Serendipita</taxon>
    </lineage>
</organism>
<feature type="domain" description="Shugoshin C-terminal" evidence="5">
    <location>
        <begin position="618"/>
        <end position="639"/>
    </location>
</feature>
<feature type="region of interest" description="Disordered" evidence="4">
    <location>
        <begin position="839"/>
        <end position="889"/>
    </location>
</feature>
<feature type="compositionally biased region" description="Low complexity" evidence="4">
    <location>
        <begin position="330"/>
        <end position="346"/>
    </location>
</feature>
<feature type="coiled-coil region" evidence="3">
    <location>
        <begin position="39"/>
        <end position="91"/>
    </location>
</feature>
<reference evidence="6 7" key="1">
    <citation type="submission" date="2014-04" db="EMBL/GenBank/DDBJ databases">
        <authorList>
            <consortium name="DOE Joint Genome Institute"/>
            <person name="Kuo A."/>
            <person name="Zuccaro A."/>
            <person name="Kohler A."/>
            <person name="Nagy L.G."/>
            <person name="Floudas D."/>
            <person name="Copeland A."/>
            <person name="Barry K.W."/>
            <person name="Cichocki N."/>
            <person name="Veneault-Fourrey C."/>
            <person name="LaButti K."/>
            <person name="Lindquist E.A."/>
            <person name="Lipzen A."/>
            <person name="Lundell T."/>
            <person name="Morin E."/>
            <person name="Murat C."/>
            <person name="Sun H."/>
            <person name="Tunlid A."/>
            <person name="Henrissat B."/>
            <person name="Grigoriev I.V."/>
            <person name="Hibbett D.S."/>
            <person name="Martin F."/>
            <person name="Nordberg H.P."/>
            <person name="Cantor M.N."/>
            <person name="Hua S.X."/>
        </authorList>
    </citation>
    <scope>NUCLEOTIDE SEQUENCE [LARGE SCALE GENOMIC DNA]</scope>
    <source>
        <strain evidence="6 7">MAFF 305830</strain>
    </source>
</reference>
<dbReference type="Proteomes" id="UP000054097">
    <property type="component" value="Unassembled WGS sequence"/>
</dbReference>
<dbReference type="GO" id="GO:0045132">
    <property type="term" value="P:meiotic chromosome segregation"/>
    <property type="evidence" value="ECO:0007669"/>
    <property type="project" value="InterPro"/>
</dbReference>
<feature type="compositionally biased region" description="Low complexity" evidence="4">
    <location>
        <begin position="708"/>
        <end position="721"/>
    </location>
</feature>
<feature type="compositionally biased region" description="Basic and acidic residues" evidence="4">
    <location>
        <begin position="491"/>
        <end position="515"/>
    </location>
</feature>
<dbReference type="HOGENOM" id="CLU_340124_0_0_1"/>
<feature type="compositionally biased region" description="Polar residues" evidence="4">
    <location>
        <begin position="184"/>
        <end position="211"/>
    </location>
</feature>
<feature type="compositionally biased region" description="Polar residues" evidence="4">
    <location>
        <begin position="257"/>
        <end position="271"/>
    </location>
</feature>
<evidence type="ECO:0000256" key="1">
    <source>
        <dbReference type="ARBA" id="ARBA00010845"/>
    </source>
</evidence>
<protein>
    <recommendedName>
        <fullName evidence="5">Shugoshin C-terminal domain-containing protein</fullName>
    </recommendedName>
</protein>
<feature type="compositionally biased region" description="Polar residues" evidence="4">
    <location>
        <begin position="548"/>
        <end position="557"/>
    </location>
</feature>
<feature type="compositionally biased region" description="Low complexity" evidence="4">
    <location>
        <begin position="644"/>
        <end position="673"/>
    </location>
</feature>
<keyword evidence="3" id="KW-0175">Coiled coil</keyword>
<feature type="compositionally biased region" description="Basic and acidic residues" evidence="4">
    <location>
        <begin position="724"/>
        <end position="734"/>
    </location>
</feature>
<dbReference type="AlphaFoldDB" id="A0A0C2XPJ0"/>
<evidence type="ECO:0000256" key="2">
    <source>
        <dbReference type="ARBA" id="ARBA00022829"/>
    </source>
</evidence>
<comment type="similarity">
    <text evidence="1">Belongs to the shugoshin family.</text>
</comment>
<dbReference type="EMBL" id="KN824283">
    <property type="protein sequence ID" value="KIM30892.1"/>
    <property type="molecule type" value="Genomic_DNA"/>
</dbReference>
<keyword evidence="7" id="KW-1185">Reference proteome</keyword>
<dbReference type="InterPro" id="IPR011515">
    <property type="entry name" value="Shugoshin_C"/>
</dbReference>
<gene>
    <name evidence="6" type="ORF">M408DRAFT_327828</name>
</gene>
<dbReference type="STRING" id="933852.A0A0C2XPJ0"/>
<feature type="compositionally biased region" description="Polar residues" evidence="4">
    <location>
        <begin position="742"/>
        <end position="751"/>
    </location>
</feature>
<evidence type="ECO:0000313" key="6">
    <source>
        <dbReference type="EMBL" id="KIM30892.1"/>
    </source>
</evidence>
<evidence type="ECO:0000313" key="7">
    <source>
        <dbReference type="Proteomes" id="UP000054097"/>
    </source>
</evidence>
<feature type="compositionally biased region" description="Basic and acidic residues" evidence="4">
    <location>
        <begin position="844"/>
        <end position="875"/>
    </location>
</feature>
<keyword evidence="2" id="KW-0159">Chromosome partition</keyword>
<dbReference type="GO" id="GO:0000775">
    <property type="term" value="C:chromosome, centromeric region"/>
    <property type="evidence" value="ECO:0007669"/>
    <property type="project" value="InterPro"/>
</dbReference>
<feature type="compositionally biased region" description="Acidic residues" evidence="4">
    <location>
        <begin position="409"/>
        <end position="423"/>
    </location>
</feature>
<evidence type="ECO:0000256" key="4">
    <source>
        <dbReference type="SAM" id="MobiDB-lite"/>
    </source>
</evidence>
<accession>A0A0C2XPJ0</accession>
<evidence type="ECO:0000256" key="3">
    <source>
        <dbReference type="SAM" id="Coils"/>
    </source>
</evidence>
<reference evidence="7" key="2">
    <citation type="submission" date="2015-01" db="EMBL/GenBank/DDBJ databases">
        <title>Evolutionary Origins and Diversification of the Mycorrhizal Mutualists.</title>
        <authorList>
            <consortium name="DOE Joint Genome Institute"/>
            <consortium name="Mycorrhizal Genomics Consortium"/>
            <person name="Kohler A."/>
            <person name="Kuo A."/>
            <person name="Nagy L.G."/>
            <person name="Floudas D."/>
            <person name="Copeland A."/>
            <person name="Barry K.W."/>
            <person name="Cichocki N."/>
            <person name="Veneault-Fourrey C."/>
            <person name="LaButti K."/>
            <person name="Lindquist E.A."/>
            <person name="Lipzen A."/>
            <person name="Lundell T."/>
            <person name="Morin E."/>
            <person name="Murat C."/>
            <person name="Riley R."/>
            <person name="Ohm R."/>
            <person name="Sun H."/>
            <person name="Tunlid A."/>
            <person name="Henrissat B."/>
            <person name="Grigoriev I.V."/>
            <person name="Hibbett D.S."/>
            <person name="Martin F."/>
        </authorList>
    </citation>
    <scope>NUCLEOTIDE SEQUENCE [LARGE SCALE GENOMIC DNA]</scope>
    <source>
        <strain evidence="7">MAFF 305830</strain>
    </source>
</reference>
<dbReference type="Pfam" id="PF07557">
    <property type="entry name" value="Shugoshin_C"/>
    <property type="match status" value="1"/>
</dbReference>
<sequence>MSRRESRNSLGVRQTSALEEFENFKKKYLLVNKHIAKLNSSLNVRIEELLGQIASLNADNMKLRAAELTLHRKLENEQERTRRLYRETESASQLLISQICSMKVMFGLDKPATYSFQKDNAASRQRVTKQSHPPPACRIARAPECEMITEAAEEEYTPSRAISPRQSTSPTPGPATPVSRRRSTGSTPHSTPASGPATSPGGTVYSVVTQGRKSDEERRSSGPASMEITNGSSPLTPSTPTPIATEPVVVSPISAPNLHSEQFVESPSSDRSPIAEKGTTDNATRLESAPSLFNPPKINLTGLKRVARRHSGFITEDEIKEPQPAPASLPPTSTETSEASTYLAPTSAPPAPSTPPRGVSSVRMPGSRSPSTPNRTLPMSPVPANPALSPPPGRKLSLTRRQLDFGIPEPEEPENEENDENEAPIDAVEPVAEGLLGFQNDSVVGKRAVKRKGPEDEEQEDADIFSVAVKPHGVRAKRHEKRRDTGNPFTLKDKDSRESLLKERGSKDSLRDVTNERTPPSLIGSRAIETKDFTSPPPRADDGAPAPTTNSSKSYFSRGTVADLAAKLERLSSRPKPLGAPAPIPLPSSDKDVKIPLEEEEQANDAGDAGVGDIGRRNSGRQRKSVNYKEPSLNTKMRKPDPITAPTVISSAPSSSSTAGSSAGTTPTLTPSSAPRPPKRKKGSISLVGDVNGSTPSIVGKSGEDIPTTSSTTLYSLYAATGDAESRRSSKLDLLEPPSGSGDVQRTSSQKRNSRNVWEKYIDLSDEEDGVIIGGSKESQPAAQTESVGLYLSSETGSRYSFAGLSGLRAGSILAKGNNPILSNAPNGTTVRSTASLRAGPGVARERLREELIGGSSGKKEREKERERERERERDLEQEDERGSKTIAT</sequence>
<feature type="compositionally biased region" description="Low complexity" evidence="4">
    <location>
        <begin position="232"/>
        <end position="242"/>
    </location>
</feature>
<evidence type="ECO:0000259" key="5">
    <source>
        <dbReference type="Pfam" id="PF07557"/>
    </source>
</evidence>